<dbReference type="NCBIfam" id="TIGR00254">
    <property type="entry name" value="GGDEF"/>
    <property type="match status" value="1"/>
</dbReference>
<dbReference type="Gene3D" id="3.20.20.450">
    <property type="entry name" value="EAL domain"/>
    <property type="match status" value="1"/>
</dbReference>
<keyword evidence="4" id="KW-1185">Reference proteome</keyword>
<dbReference type="PROSITE" id="PS50883">
    <property type="entry name" value="EAL"/>
    <property type="match status" value="1"/>
</dbReference>
<dbReference type="PANTHER" id="PTHR33121">
    <property type="entry name" value="CYCLIC DI-GMP PHOSPHODIESTERASE PDEF"/>
    <property type="match status" value="1"/>
</dbReference>
<dbReference type="Proteomes" id="UP000606499">
    <property type="component" value="Unassembled WGS sequence"/>
</dbReference>
<feature type="domain" description="EAL" evidence="1">
    <location>
        <begin position="766"/>
        <end position="1020"/>
    </location>
</feature>
<protein>
    <submittedName>
        <fullName evidence="3">EAL domain-containing protein</fullName>
    </submittedName>
</protein>
<dbReference type="InterPro" id="IPR043128">
    <property type="entry name" value="Rev_trsase/Diguanyl_cyclase"/>
</dbReference>
<dbReference type="PROSITE" id="PS50887">
    <property type="entry name" value="GGDEF"/>
    <property type="match status" value="1"/>
</dbReference>
<dbReference type="InterPro" id="IPR035965">
    <property type="entry name" value="PAS-like_dom_sf"/>
</dbReference>
<dbReference type="EMBL" id="JACOPL010000005">
    <property type="protein sequence ID" value="MBC5725120.1"/>
    <property type="molecule type" value="Genomic_DNA"/>
</dbReference>
<sequence>MQAPWEYFEHFSDLVYVSDIDTHELVYLNRHARELYGFPSEADYKGHPCYEVMQHAHEPCTFCTCRALLESGAAEWVYRNPVTAHTFRIKDSLIEYSGCRYHVTLAINMDRSELETYRFNSFVHYEAFVNECLIFAFAASDEPDESLNLMLQYIGQQQADLQLSIYERVPAEHRFQSTYCWPPSSAGTKILPFDLEQYLSQQYPGRDSTEPLVLSSGQELQRHLPVFCDQASAGGDQSLLLVPLLLEGRISGYLRLDNAPPQQLRYLSDICKVLSPFITTTMQRRDLLHYFKNSSMYDQMTGALNRRALKDHIRRECPLHSIGLVYCDLIGLKSINDLLGHNSGDELIVRIFHILQKAFPTQPVYRMGGDEFLVLCDNTPQPDFEQSVAQLRVFLAESNCELSIGSLWTADTSQDIRTLIQKADDLMYQDKRKYYSRIDLATGQTRHSTLRGSAMPPACFSSRETAFQNFLSNYFFDPEVFFQSVAMADTTFYLYCGDMQKNVYFISDNLKDEFNFTDNLVYNFVDLLEQRIYKPDQALHIADLQDMIEKKRKIHTIRYRIYNKAGQLLWIHCRGIMKWDAEMARPLFFSGSMVCLKNEDAVDSTTGLLNLSSAEEELSAICSVSRSPLLLLSFAFQPLADINLAFGRETGDAVLREIGCQLEIQMGTFFRFFRLSDNHFLAFSHKNLKPALPVQRIRNIMLDACAKYGIHMMYPCAAGVLHYPEDGATAQELIDNAIVVANVSAGFPSLDYLKFSPHMIQNRREQSSLGFTLNYSVNHGFEGFHIVVQPQVEAATQQIFGGEVLLRWSMHGQNVSLSQCIATLEQQGVIVPVGKWVITQTARAAQHILSLRPDFRFSINISYLQLLDDGLFPHIRQTLQQFHIPAHNLLIELTETHHDSAPERLEAFIRQCKEIGISFVLDDFGTAYSNLSLLLQHPADLIKLDQTLIHGITSSKQKLDFIASIIYSCHRFGKQVCVEGVETEDEFNLIRQTGCDFIQGFYFYRPLDLDALGRLLETPEGTISH</sequence>
<dbReference type="RefSeq" id="WP_186949839.1">
    <property type="nucleotide sequence ID" value="NZ_JACOPL010000005.1"/>
</dbReference>
<dbReference type="SUPFAM" id="SSF141868">
    <property type="entry name" value="EAL domain-like"/>
    <property type="match status" value="1"/>
</dbReference>
<dbReference type="InterPro" id="IPR035919">
    <property type="entry name" value="EAL_sf"/>
</dbReference>
<dbReference type="Gene3D" id="3.30.450.20">
    <property type="entry name" value="PAS domain"/>
    <property type="match status" value="1"/>
</dbReference>
<dbReference type="InterPro" id="IPR000160">
    <property type="entry name" value="GGDEF_dom"/>
</dbReference>
<dbReference type="Pfam" id="PF00563">
    <property type="entry name" value="EAL"/>
    <property type="match status" value="1"/>
</dbReference>
<accession>A0A923LTN2</accession>
<dbReference type="InterPro" id="IPR001633">
    <property type="entry name" value="EAL_dom"/>
</dbReference>
<dbReference type="GO" id="GO:0071111">
    <property type="term" value="F:cyclic-guanylate-specific phosphodiesterase activity"/>
    <property type="evidence" value="ECO:0007669"/>
    <property type="project" value="InterPro"/>
</dbReference>
<evidence type="ECO:0000259" key="1">
    <source>
        <dbReference type="PROSITE" id="PS50883"/>
    </source>
</evidence>
<evidence type="ECO:0000313" key="4">
    <source>
        <dbReference type="Proteomes" id="UP000606499"/>
    </source>
</evidence>
<dbReference type="InterPro" id="IPR050706">
    <property type="entry name" value="Cyclic-di-GMP_PDE-like"/>
</dbReference>
<dbReference type="AlphaFoldDB" id="A0A923LTN2"/>
<dbReference type="SUPFAM" id="SSF55073">
    <property type="entry name" value="Nucleotide cyclase"/>
    <property type="match status" value="2"/>
</dbReference>
<feature type="domain" description="GGDEF" evidence="2">
    <location>
        <begin position="320"/>
        <end position="445"/>
    </location>
</feature>
<dbReference type="SUPFAM" id="SSF55785">
    <property type="entry name" value="PYP-like sensor domain (PAS domain)"/>
    <property type="match status" value="1"/>
</dbReference>
<reference evidence="3" key="1">
    <citation type="submission" date="2020-08" db="EMBL/GenBank/DDBJ databases">
        <title>Genome public.</title>
        <authorList>
            <person name="Liu C."/>
            <person name="Sun Q."/>
        </authorList>
    </citation>
    <scope>NUCLEOTIDE SEQUENCE</scope>
    <source>
        <strain evidence="3">NSJ-28</strain>
    </source>
</reference>
<dbReference type="Gene3D" id="3.30.70.270">
    <property type="match status" value="2"/>
</dbReference>
<evidence type="ECO:0000313" key="3">
    <source>
        <dbReference type="EMBL" id="MBC5725120.1"/>
    </source>
</evidence>
<comment type="caution">
    <text evidence="3">The sequence shown here is derived from an EMBL/GenBank/DDBJ whole genome shotgun (WGS) entry which is preliminary data.</text>
</comment>
<proteinExistence type="predicted"/>
<dbReference type="SMART" id="SM00052">
    <property type="entry name" value="EAL"/>
    <property type="match status" value="1"/>
</dbReference>
<dbReference type="CDD" id="cd01948">
    <property type="entry name" value="EAL"/>
    <property type="match status" value="1"/>
</dbReference>
<evidence type="ECO:0000259" key="2">
    <source>
        <dbReference type="PROSITE" id="PS50887"/>
    </source>
</evidence>
<name>A0A923LTN2_9FIRM</name>
<gene>
    <name evidence="3" type="ORF">H8S45_06570</name>
</gene>
<dbReference type="InterPro" id="IPR029787">
    <property type="entry name" value="Nucleotide_cyclase"/>
</dbReference>
<dbReference type="CDD" id="cd01949">
    <property type="entry name" value="GGDEF"/>
    <property type="match status" value="1"/>
</dbReference>
<dbReference type="Pfam" id="PF00990">
    <property type="entry name" value="GGDEF"/>
    <property type="match status" value="2"/>
</dbReference>
<dbReference type="PANTHER" id="PTHR33121:SF70">
    <property type="entry name" value="SIGNALING PROTEIN YKOW"/>
    <property type="match status" value="1"/>
</dbReference>
<dbReference type="SMART" id="SM00267">
    <property type="entry name" value="GGDEF"/>
    <property type="match status" value="1"/>
</dbReference>
<organism evidence="3 4">
    <name type="scientific">Agathobaculum faecis</name>
    <dbReference type="NCBI Taxonomy" id="2763013"/>
    <lineage>
        <taxon>Bacteria</taxon>
        <taxon>Bacillati</taxon>
        <taxon>Bacillota</taxon>
        <taxon>Clostridia</taxon>
        <taxon>Eubacteriales</taxon>
        <taxon>Butyricicoccaceae</taxon>
        <taxon>Agathobaculum</taxon>
    </lineage>
</organism>